<protein>
    <submittedName>
        <fullName evidence="2">Protein N-acetyltransferase, RimJ/RimL family</fullName>
    </submittedName>
</protein>
<dbReference type="Pfam" id="PF13302">
    <property type="entry name" value="Acetyltransf_3"/>
    <property type="match status" value="1"/>
</dbReference>
<dbReference type="STRING" id="1121291.SAMN02745134_02063"/>
<sequence>MIYFENEKIKIRSVIQEDIVYLFSWWIDKEVYRNDPKPMPCNSKEVLQECKSYCETFECEIVNNSRYEYFMIVNREDYPIGFVNFFDVNKEKGDGELGVIIGDKRYWNKGIASLAVSKVKKILFNRPEINRIHIETAEGNLAARKLFKKLGFNECSKYLDEGFKFIVMESRRL</sequence>
<dbReference type="EMBL" id="FWXH01000006">
    <property type="protein sequence ID" value="SMC24005.1"/>
    <property type="molecule type" value="Genomic_DNA"/>
</dbReference>
<gene>
    <name evidence="2" type="ORF">SAMN02745134_02063</name>
</gene>
<dbReference type="AlphaFoldDB" id="A0A1W1XJ65"/>
<evidence type="ECO:0000259" key="1">
    <source>
        <dbReference type="PROSITE" id="PS51186"/>
    </source>
</evidence>
<evidence type="ECO:0000313" key="3">
    <source>
        <dbReference type="Proteomes" id="UP000192468"/>
    </source>
</evidence>
<dbReference type="PROSITE" id="PS51186">
    <property type="entry name" value="GNAT"/>
    <property type="match status" value="1"/>
</dbReference>
<dbReference type="CDD" id="cd04301">
    <property type="entry name" value="NAT_SF"/>
    <property type="match status" value="1"/>
</dbReference>
<keyword evidence="2" id="KW-0808">Transferase</keyword>
<dbReference type="Proteomes" id="UP000192468">
    <property type="component" value="Unassembled WGS sequence"/>
</dbReference>
<accession>A0A1W1XJ65</accession>
<keyword evidence="3" id="KW-1185">Reference proteome</keyword>
<organism evidence="2 3">
    <name type="scientific">Clostridium acidisoli DSM 12555</name>
    <dbReference type="NCBI Taxonomy" id="1121291"/>
    <lineage>
        <taxon>Bacteria</taxon>
        <taxon>Bacillati</taxon>
        <taxon>Bacillota</taxon>
        <taxon>Clostridia</taxon>
        <taxon>Eubacteriales</taxon>
        <taxon>Clostridiaceae</taxon>
        <taxon>Clostridium</taxon>
    </lineage>
</organism>
<dbReference type="PANTHER" id="PTHR43415:SF3">
    <property type="entry name" value="GNAT-FAMILY ACETYLTRANSFERASE"/>
    <property type="match status" value="1"/>
</dbReference>
<dbReference type="SUPFAM" id="SSF55729">
    <property type="entry name" value="Acyl-CoA N-acyltransferases (Nat)"/>
    <property type="match status" value="1"/>
</dbReference>
<dbReference type="RefSeq" id="WP_084115773.1">
    <property type="nucleotide sequence ID" value="NZ_FWXH01000006.1"/>
</dbReference>
<dbReference type="GO" id="GO:0016747">
    <property type="term" value="F:acyltransferase activity, transferring groups other than amino-acyl groups"/>
    <property type="evidence" value="ECO:0007669"/>
    <property type="project" value="InterPro"/>
</dbReference>
<proteinExistence type="predicted"/>
<reference evidence="2 3" key="1">
    <citation type="submission" date="2017-04" db="EMBL/GenBank/DDBJ databases">
        <authorList>
            <person name="Afonso C.L."/>
            <person name="Miller P.J."/>
            <person name="Scott M.A."/>
            <person name="Spackman E."/>
            <person name="Goraichik I."/>
            <person name="Dimitrov K.M."/>
            <person name="Suarez D.L."/>
            <person name="Swayne D.E."/>
        </authorList>
    </citation>
    <scope>NUCLEOTIDE SEQUENCE [LARGE SCALE GENOMIC DNA]</scope>
    <source>
        <strain evidence="2 3">DSM 12555</strain>
    </source>
</reference>
<dbReference type="InterPro" id="IPR000182">
    <property type="entry name" value="GNAT_dom"/>
</dbReference>
<dbReference type="InterPro" id="IPR016181">
    <property type="entry name" value="Acyl_CoA_acyltransferase"/>
</dbReference>
<name>A0A1W1XJ65_9CLOT</name>
<dbReference type="OrthoDB" id="9795206at2"/>
<evidence type="ECO:0000313" key="2">
    <source>
        <dbReference type="EMBL" id="SMC24005.1"/>
    </source>
</evidence>
<dbReference type="PANTHER" id="PTHR43415">
    <property type="entry name" value="SPERMIDINE N(1)-ACETYLTRANSFERASE"/>
    <property type="match status" value="1"/>
</dbReference>
<dbReference type="Gene3D" id="3.40.630.30">
    <property type="match status" value="1"/>
</dbReference>
<feature type="domain" description="N-acetyltransferase" evidence="1">
    <location>
        <begin position="9"/>
        <end position="173"/>
    </location>
</feature>